<dbReference type="EMBL" id="LT559118">
    <property type="protein sequence ID" value="SBO98978.1"/>
    <property type="molecule type" value="Genomic_DNA"/>
</dbReference>
<proteinExistence type="predicted"/>
<sequence length="38" mass="4237">MDTHRPSPCEERKPGGVRHRAPREGRRWAADGVVSPGQ</sequence>
<evidence type="ECO:0000313" key="2">
    <source>
        <dbReference type="EMBL" id="SBO98978.1"/>
    </source>
</evidence>
<accession>A0A1M4EJT4</accession>
<name>A0A1M4EJT4_9ACTN</name>
<feature type="region of interest" description="Disordered" evidence="1">
    <location>
        <begin position="1"/>
        <end position="38"/>
    </location>
</feature>
<organism evidence="2">
    <name type="scientific">Nonomuraea gerenzanensis</name>
    <dbReference type="NCBI Taxonomy" id="93944"/>
    <lineage>
        <taxon>Bacteria</taxon>
        <taxon>Bacillati</taxon>
        <taxon>Actinomycetota</taxon>
        <taxon>Actinomycetes</taxon>
        <taxon>Streptosporangiales</taxon>
        <taxon>Streptosporangiaceae</taxon>
        <taxon>Nonomuraea</taxon>
    </lineage>
</organism>
<evidence type="ECO:0000256" key="1">
    <source>
        <dbReference type="SAM" id="MobiDB-lite"/>
    </source>
</evidence>
<reference evidence="2" key="1">
    <citation type="submission" date="2016-04" db="EMBL/GenBank/DDBJ databases">
        <authorList>
            <person name="Evans L.H."/>
            <person name="Alamgir A."/>
            <person name="Owens N."/>
            <person name="Weber N.D."/>
            <person name="Virtaneva K."/>
            <person name="Barbian K."/>
            <person name="Babar A."/>
            <person name="Rosenke K."/>
        </authorList>
    </citation>
    <scope>NUCLEOTIDE SEQUENCE</scope>
    <source>
        <strain evidence="2">Nono1</strain>
    </source>
</reference>
<feature type="compositionally biased region" description="Basic and acidic residues" evidence="1">
    <location>
        <begin position="1"/>
        <end position="14"/>
    </location>
</feature>
<protein>
    <submittedName>
        <fullName evidence="2">Uncharacterized protein</fullName>
    </submittedName>
</protein>
<gene>
    <name evidence="2" type="ORF">BN4615_P8494</name>
</gene>
<dbReference type="AlphaFoldDB" id="A0A1M4EJT4"/>